<reference evidence="2" key="2">
    <citation type="submission" date="2022-01" db="EMBL/GenBank/DDBJ databases">
        <authorList>
            <person name="Yamashiro T."/>
            <person name="Shiraishi A."/>
            <person name="Satake H."/>
            <person name="Nakayama K."/>
        </authorList>
    </citation>
    <scope>NUCLEOTIDE SEQUENCE</scope>
</reference>
<keyword evidence="3" id="KW-1185">Reference proteome</keyword>
<dbReference type="Proteomes" id="UP001151760">
    <property type="component" value="Unassembled WGS sequence"/>
</dbReference>
<gene>
    <name evidence="2" type="ORF">Tco_1121355</name>
</gene>
<feature type="coiled-coil region" evidence="1">
    <location>
        <begin position="111"/>
        <end position="157"/>
    </location>
</feature>
<proteinExistence type="predicted"/>
<keyword evidence="1" id="KW-0175">Coiled coil</keyword>
<comment type="caution">
    <text evidence="2">The sequence shown here is derived from an EMBL/GenBank/DDBJ whole genome shotgun (WGS) entry which is preliminary data.</text>
</comment>
<dbReference type="EMBL" id="BQNB010021297">
    <property type="protein sequence ID" value="GJU04925.1"/>
    <property type="molecule type" value="Genomic_DNA"/>
</dbReference>
<evidence type="ECO:0000313" key="3">
    <source>
        <dbReference type="Proteomes" id="UP001151760"/>
    </source>
</evidence>
<protein>
    <submittedName>
        <fullName evidence="2">Uncharacterized protein</fullName>
    </submittedName>
</protein>
<name>A0ABQ5IZ00_9ASTR</name>
<accession>A0ABQ5IZ00</accession>
<evidence type="ECO:0000313" key="2">
    <source>
        <dbReference type="EMBL" id="GJU04925.1"/>
    </source>
</evidence>
<organism evidence="2 3">
    <name type="scientific">Tanacetum coccineum</name>
    <dbReference type="NCBI Taxonomy" id="301880"/>
    <lineage>
        <taxon>Eukaryota</taxon>
        <taxon>Viridiplantae</taxon>
        <taxon>Streptophyta</taxon>
        <taxon>Embryophyta</taxon>
        <taxon>Tracheophyta</taxon>
        <taxon>Spermatophyta</taxon>
        <taxon>Magnoliopsida</taxon>
        <taxon>eudicotyledons</taxon>
        <taxon>Gunneridae</taxon>
        <taxon>Pentapetalae</taxon>
        <taxon>asterids</taxon>
        <taxon>campanulids</taxon>
        <taxon>Asterales</taxon>
        <taxon>Asteraceae</taxon>
        <taxon>Asteroideae</taxon>
        <taxon>Anthemideae</taxon>
        <taxon>Anthemidinae</taxon>
        <taxon>Tanacetum</taxon>
    </lineage>
</organism>
<sequence>MNSPPLLNVLKLHNANAYHLKISNITPLPWRGHLDNQLDDELLDLHDRCYARQAVMDNVVNRRAQELLKVVEQMKEGCEVLKVKEKAKDKECDELKAKSETVMAHFNNNLVNVLRQKIVALSNEVKEHKAKSKVTTLEAEKERLEAVEAALSQEVDAVKGDRVEVVSKAVPYIAIELVHSDELGMLVGKLVSSTVFYGRFTAFEEVAEMK</sequence>
<evidence type="ECO:0000256" key="1">
    <source>
        <dbReference type="SAM" id="Coils"/>
    </source>
</evidence>
<reference evidence="2" key="1">
    <citation type="journal article" date="2022" name="Int. J. Mol. Sci.">
        <title>Draft Genome of Tanacetum Coccineum: Genomic Comparison of Closely Related Tanacetum-Family Plants.</title>
        <authorList>
            <person name="Yamashiro T."/>
            <person name="Shiraishi A."/>
            <person name="Nakayama K."/>
            <person name="Satake H."/>
        </authorList>
    </citation>
    <scope>NUCLEOTIDE SEQUENCE</scope>
</reference>